<keyword evidence="1" id="KW-0732">Signal</keyword>
<keyword evidence="4" id="KW-1185">Reference proteome</keyword>
<dbReference type="CDD" id="cd12797">
    <property type="entry name" value="M23_peptidase"/>
    <property type="match status" value="1"/>
</dbReference>
<gene>
    <name evidence="3" type="ORF">OMW55_08380</name>
</gene>
<dbReference type="InterPro" id="IPR011055">
    <property type="entry name" value="Dup_hybrid_motif"/>
</dbReference>
<dbReference type="Pfam" id="PF01551">
    <property type="entry name" value="Peptidase_M23"/>
    <property type="match status" value="1"/>
</dbReference>
<evidence type="ECO:0000256" key="1">
    <source>
        <dbReference type="ARBA" id="ARBA00022729"/>
    </source>
</evidence>
<evidence type="ECO:0000313" key="3">
    <source>
        <dbReference type="EMBL" id="MCW3797818.1"/>
    </source>
</evidence>
<evidence type="ECO:0000313" key="4">
    <source>
        <dbReference type="Proteomes" id="UP001526246"/>
    </source>
</evidence>
<protein>
    <submittedName>
        <fullName evidence="3">M23 family metallopeptidase</fullName>
    </submittedName>
</protein>
<dbReference type="Gene3D" id="2.70.70.10">
    <property type="entry name" value="Glucose Permease (Domain IIA)"/>
    <property type="match status" value="1"/>
</dbReference>
<comment type="caution">
    <text evidence="3">The sequence shown here is derived from an EMBL/GenBank/DDBJ whole genome shotgun (WGS) entry which is preliminary data.</text>
</comment>
<sequence>MFHSRVLPADAVPVFGLRAPPRAPFSLVVDLGGDLFSRRWWRGLGTLLALTGAVAALAPGLEPLAGGRTAEFDEPAAEQWDSVGIGALDGGAKTGLPMAETAAVKPLAEAPVRTSVALFATLGPGDTIGRLLARNGAGGADAAQVEALVHSAGRTLTPGTAVSFTLGLPLAGGARPVERVSLRAGLDLKLELAAGADGLTMTRVAIPVDRRPLRIRGRVGSGLYWSLRAAGANPAAAAQYLQALATQIEVGSEVGSEDRFTLVLESARAATGEQVTGPLLYAGLDRAVGSPLQLLRWRTGGQAQWLDAGNASDPRPRVSSGITWPVQAPITSTFGMRLHPILRFLRPHKGIDFGAHWGQPIVAAADGQVERAGWAGGYGQQVRIAHGGSLETSYSHMSRMVVAPGSAVRQGQLIGYVGTTGLSTGPHLHFETLRNGVAVNPMGVRFVHVAAVDPGQAAAIRARVRALLGA</sequence>
<dbReference type="PANTHER" id="PTHR21666:SF289">
    <property type="entry name" value="L-ALA--D-GLU ENDOPEPTIDASE"/>
    <property type="match status" value="1"/>
</dbReference>
<dbReference type="InterPro" id="IPR050570">
    <property type="entry name" value="Cell_wall_metabolism_enzyme"/>
</dbReference>
<organism evidence="3 4">
    <name type="scientific">Sphingomonas arvum</name>
    <dbReference type="NCBI Taxonomy" id="2992113"/>
    <lineage>
        <taxon>Bacteria</taxon>
        <taxon>Pseudomonadati</taxon>
        <taxon>Pseudomonadota</taxon>
        <taxon>Alphaproteobacteria</taxon>
        <taxon>Sphingomonadales</taxon>
        <taxon>Sphingomonadaceae</taxon>
        <taxon>Sphingomonas</taxon>
    </lineage>
</organism>
<dbReference type="PANTHER" id="PTHR21666">
    <property type="entry name" value="PEPTIDASE-RELATED"/>
    <property type="match status" value="1"/>
</dbReference>
<accession>A0ABT3JFJ7</accession>
<dbReference type="SUPFAM" id="SSF51261">
    <property type="entry name" value="Duplicated hybrid motif"/>
    <property type="match status" value="1"/>
</dbReference>
<dbReference type="RefSeq" id="WP_264882361.1">
    <property type="nucleotide sequence ID" value="NZ_JAPDOB010000002.1"/>
</dbReference>
<reference evidence="3 4" key="1">
    <citation type="submission" date="2022-10" db="EMBL/GenBank/DDBJ databases">
        <title>Sphingomonas sp.</title>
        <authorList>
            <person name="Jin C."/>
        </authorList>
    </citation>
    <scope>NUCLEOTIDE SEQUENCE [LARGE SCALE GENOMIC DNA]</scope>
    <source>
        <strain evidence="3 4">BN140010</strain>
    </source>
</reference>
<name>A0ABT3JFJ7_9SPHN</name>
<evidence type="ECO:0000259" key="2">
    <source>
        <dbReference type="Pfam" id="PF01551"/>
    </source>
</evidence>
<dbReference type="Gene3D" id="3.10.450.350">
    <property type="match status" value="1"/>
</dbReference>
<dbReference type="EMBL" id="JAPDOB010000002">
    <property type="protein sequence ID" value="MCW3797818.1"/>
    <property type="molecule type" value="Genomic_DNA"/>
</dbReference>
<proteinExistence type="predicted"/>
<dbReference type="InterPro" id="IPR016047">
    <property type="entry name" value="M23ase_b-sheet_dom"/>
</dbReference>
<feature type="domain" description="M23ase beta-sheet core" evidence="2">
    <location>
        <begin position="347"/>
        <end position="441"/>
    </location>
</feature>
<dbReference type="Proteomes" id="UP001526246">
    <property type="component" value="Unassembled WGS sequence"/>
</dbReference>